<dbReference type="InterPro" id="IPR001155">
    <property type="entry name" value="OxRdtase_FMN_N"/>
</dbReference>
<dbReference type="GO" id="GO:0050661">
    <property type="term" value="F:NADP binding"/>
    <property type="evidence" value="ECO:0007669"/>
    <property type="project" value="InterPro"/>
</dbReference>
<keyword evidence="5" id="KW-0560">Oxidoreductase</keyword>
<protein>
    <recommendedName>
        <fullName evidence="6">NADH:flavin oxidoreductase/NADH oxidase N-terminal domain-containing protein</fullName>
    </recommendedName>
</protein>
<dbReference type="Gene3D" id="3.20.20.70">
    <property type="entry name" value="Aldolase class I"/>
    <property type="match status" value="1"/>
</dbReference>
<name>D6PDL0_9BACT</name>
<evidence type="ECO:0000256" key="1">
    <source>
        <dbReference type="ARBA" id="ARBA00001917"/>
    </source>
</evidence>
<dbReference type="AlphaFoldDB" id="D6PDL0"/>
<evidence type="ECO:0000313" key="7">
    <source>
        <dbReference type="EMBL" id="ADD93811.1"/>
    </source>
</evidence>
<evidence type="ECO:0000259" key="6">
    <source>
        <dbReference type="Pfam" id="PF00724"/>
    </source>
</evidence>
<dbReference type="GO" id="GO:0003959">
    <property type="term" value="F:NADPH dehydrogenase activity"/>
    <property type="evidence" value="ECO:0007669"/>
    <property type="project" value="InterPro"/>
</dbReference>
<organism evidence="7">
    <name type="scientific">uncultured marine bacterium MedDCM-OCT-S05-C362</name>
    <dbReference type="NCBI Taxonomy" id="743066"/>
    <lineage>
        <taxon>Bacteria</taxon>
        <taxon>environmental samples</taxon>
    </lineage>
</organism>
<dbReference type="SUPFAM" id="SSF51395">
    <property type="entry name" value="FMN-linked oxidoreductases"/>
    <property type="match status" value="1"/>
</dbReference>
<keyword evidence="4" id="KW-0521">NADP</keyword>
<dbReference type="InterPro" id="IPR044152">
    <property type="entry name" value="YqjM-like"/>
</dbReference>
<dbReference type="InterPro" id="IPR013785">
    <property type="entry name" value="Aldolase_TIM"/>
</dbReference>
<feature type="domain" description="NADH:flavin oxidoreductase/NADH oxidase N-terminal" evidence="6">
    <location>
        <begin position="1"/>
        <end position="190"/>
    </location>
</feature>
<dbReference type="PANTHER" id="PTHR43303">
    <property type="entry name" value="NADPH DEHYDROGENASE C23G7.10C-RELATED"/>
    <property type="match status" value="1"/>
</dbReference>
<accession>D6PDL0</accession>
<keyword evidence="3" id="KW-0288">FMN</keyword>
<sequence>MTRDIMDEVTRAHTEAVQRCERIGFDAIELHGAHGYLVSSFLSPIANRREDEYGGDIINRMRYPLELFTKMRDAWPDGKPMGVRFNGTDWDDQGLTTEDAITFGRALKDVGCDFFDISGGGNSMARPQVGPGYQAHLAKAVKHATNIPTMAVGMIRDPKLAEKLIADSSCDMIALARGLLYEPRWPWRAAFELGADVFYPEAYKRANPNLWPEAFSNEEGNRPNAQDWEIGAAPHIMVPKN</sequence>
<comment type="cofactor">
    <cofactor evidence="1">
        <name>FMN</name>
        <dbReference type="ChEBI" id="CHEBI:58210"/>
    </cofactor>
</comment>
<evidence type="ECO:0000256" key="5">
    <source>
        <dbReference type="ARBA" id="ARBA00023002"/>
    </source>
</evidence>
<dbReference type="PANTHER" id="PTHR43303:SF4">
    <property type="entry name" value="NADPH DEHYDROGENASE C23G7.10C-RELATED"/>
    <property type="match status" value="1"/>
</dbReference>
<dbReference type="Pfam" id="PF00724">
    <property type="entry name" value="Oxidored_FMN"/>
    <property type="match status" value="1"/>
</dbReference>
<evidence type="ECO:0000256" key="2">
    <source>
        <dbReference type="ARBA" id="ARBA00022630"/>
    </source>
</evidence>
<dbReference type="GO" id="GO:0010181">
    <property type="term" value="F:FMN binding"/>
    <property type="evidence" value="ECO:0007669"/>
    <property type="project" value="InterPro"/>
</dbReference>
<evidence type="ECO:0000256" key="4">
    <source>
        <dbReference type="ARBA" id="ARBA00022857"/>
    </source>
</evidence>
<evidence type="ECO:0000256" key="3">
    <source>
        <dbReference type="ARBA" id="ARBA00022643"/>
    </source>
</evidence>
<keyword evidence="2" id="KW-0285">Flavoprotein</keyword>
<dbReference type="EMBL" id="GU942998">
    <property type="protein sequence ID" value="ADD93811.1"/>
    <property type="molecule type" value="Genomic_DNA"/>
</dbReference>
<proteinExistence type="predicted"/>
<reference evidence="7" key="1">
    <citation type="journal article" date="2010" name="ISME J.">
        <title>Metagenome of the Mediterranean deep chlorophyll maximum studied by direct and fosmid library 454 pyrosequencing.</title>
        <authorList>
            <person name="Ghai R."/>
            <person name="Martin-Cuadrado A.B."/>
            <person name="Molto A.G."/>
            <person name="Heredia I.G."/>
            <person name="Cabrera R."/>
            <person name="Martin J."/>
            <person name="Verdu M."/>
            <person name="Deschamps P."/>
            <person name="Moreira D."/>
            <person name="Lopez-Garcia P."/>
            <person name="Mira A."/>
            <person name="Rodriguez-Valera F."/>
        </authorList>
    </citation>
    <scope>NUCLEOTIDE SEQUENCE</scope>
</reference>